<name>A0A1I7IFI7_9BURK</name>
<keyword evidence="3" id="KW-1185">Reference proteome</keyword>
<evidence type="ECO:0008006" key="4">
    <source>
        <dbReference type="Google" id="ProtNLM"/>
    </source>
</evidence>
<sequence>MTLVSLLSRRRRVFALCAATVALHFVTIDWLGTRLGAQQSTTVKPTVMTAQLRLALPPRTASTEPVPEVRPLDPAAPKPRQPAPRPAPRRAAAPTAMPGALSNADPAAPAAAPSETDAFSDALAGLAQGLPPPSPPPAQPDAVPEPPAVQSTPDAVAGPAERQASPAPAPLNTRRYKVNLPPSARFDMELKRTDANGTQWSGEGVMSWRTDGSKYRVGMEAGISMLVTRVNLLELVSEGEIDDAGIAPARFTEKRRGRSQTATHFQRGDGRITFSASERSFPLLAGAQDKASVPFQLGGIGRADVNQFGSDIDILVGEDKNANIYRFQLVGEEEIDTKMGRLVTWHLARPPRPGSYSARLDVWLAPGLNWFPVQIRNTEANGALTTQTVTKITMDDTSGK</sequence>
<evidence type="ECO:0000313" key="2">
    <source>
        <dbReference type="EMBL" id="SFU71691.1"/>
    </source>
</evidence>
<dbReference type="Pfam" id="PF11306">
    <property type="entry name" value="DUF3108"/>
    <property type="match status" value="1"/>
</dbReference>
<dbReference type="OrthoDB" id="8526020at2"/>
<dbReference type="EMBL" id="FPBO01000008">
    <property type="protein sequence ID" value="SFU71691.1"/>
    <property type="molecule type" value="Genomic_DNA"/>
</dbReference>
<dbReference type="STRING" id="1035707.SAMN05216552_10083"/>
<feature type="compositionally biased region" description="Pro residues" evidence="1">
    <location>
        <begin position="74"/>
        <end position="86"/>
    </location>
</feature>
<accession>A0A1I7IFI7</accession>
<gene>
    <name evidence="2" type="ORF">SAMN05216552_10083</name>
</gene>
<feature type="compositionally biased region" description="Pro residues" evidence="1">
    <location>
        <begin position="130"/>
        <end position="147"/>
    </location>
</feature>
<protein>
    <recommendedName>
        <fullName evidence="4">DUF3108 domain-containing protein</fullName>
    </recommendedName>
</protein>
<reference evidence="3" key="1">
    <citation type="submission" date="2016-10" db="EMBL/GenBank/DDBJ databases">
        <authorList>
            <person name="Varghese N."/>
            <person name="Submissions S."/>
        </authorList>
    </citation>
    <scope>NUCLEOTIDE SEQUENCE [LARGE SCALE GENOMIC DNA]</scope>
    <source>
        <strain evidence="3">CGMCC 1.11014</strain>
    </source>
</reference>
<evidence type="ECO:0000256" key="1">
    <source>
        <dbReference type="SAM" id="MobiDB-lite"/>
    </source>
</evidence>
<proteinExistence type="predicted"/>
<feature type="compositionally biased region" description="Low complexity" evidence="1">
    <location>
        <begin position="89"/>
        <end position="113"/>
    </location>
</feature>
<evidence type="ECO:0000313" key="3">
    <source>
        <dbReference type="Proteomes" id="UP000199391"/>
    </source>
</evidence>
<organism evidence="2 3">
    <name type="scientific">Pseudoduganella namucuonensis</name>
    <dbReference type="NCBI Taxonomy" id="1035707"/>
    <lineage>
        <taxon>Bacteria</taxon>
        <taxon>Pseudomonadati</taxon>
        <taxon>Pseudomonadota</taxon>
        <taxon>Betaproteobacteria</taxon>
        <taxon>Burkholderiales</taxon>
        <taxon>Oxalobacteraceae</taxon>
        <taxon>Telluria group</taxon>
        <taxon>Pseudoduganella</taxon>
    </lineage>
</organism>
<dbReference type="InterPro" id="IPR021457">
    <property type="entry name" value="DUF3108"/>
</dbReference>
<feature type="region of interest" description="Disordered" evidence="1">
    <location>
        <begin position="56"/>
        <end position="176"/>
    </location>
</feature>
<dbReference type="AlphaFoldDB" id="A0A1I7IFI7"/>
<dbReference type="Proteomes" id="UP000199391">
    <property type="component" value="Unassembled WGS sequence"/>
</dbReference>